<evidence type="ECO:0000256" key="1">
    <source>
        <dbReference type="SAM" id="SignalP"/>
    </source>
</evidence>
<keyword evidence="3" id="KW-1185">Reference proteome</keyword>
<dbReference type="OrthoDB" id="1072868at2"/>
<dbReference type="RefSeq" id="WP_116616791.1">
    <property type="nucleotide sequence ID" value="NZ_CALDWB010000025.1"/>
</dbReference>
<dbReference type="AlphaFoldDB" id="A0A2U0U6Y8"/>
<protein>
    <submittedName>
        <fullName evidence="2">Uncharacterized protein</fullName>
    </submittedName>
</protein>
<proteinExistence type="predicted"/>
<evidence type="ECO:0000313" key="3">
    <source>
        <dbReference type="Proteomes" id="UP000245870"/>
    </source>
</evidence>
<keyword evidence="1" id="KW-0732">Signal</keyword>
<accession>A0A2U0U6Y8</accession>
<feature type="chain" id="PRO_5015481920" evidence="1">
    <location>
        <begin position="21"/>
        <end position="160"/>
    </location>
</feature>
<reference evidence="2 3" key="1">
    <citation type="submission" date="2018-05" db="EMBL/GenBank/DDBJ databases">
        <title>Genomic Encyclopedia of Type Strains, Phase IV (KMG-IV): sequencing the most valuable type-strain genomes for metagenomic binning, comparative biology and taxonomic classification.</title>
        <authorList>
            <person name="Goeker M."/>
        </authorList>
    </citation>
    <scope>NUCLEOTIDE SEQUENCE [LARGE SCALE GENOMIC DNA]</scope>
    <source>
        <strain evidence="2 3">DSM 100333</strain>
    </source>
</reference>
<sequence length="160" mass="18645">MKKTLMALTMLLVMMGNAQAQEIYKEVKRMQKSFATVKYDKAKSMDERRVASFKWDAIEYMLLKANDDSTFTEKKLGEQTIAMTDFVNLYFKRLAEANTKSKREIATSRFKNASINNSLFNDMDKDLVLGYYNNAKFPTPFSLDTDWVNALKEIRSKNWN</sequence>
<comment type="caution">
    <text evidence="2">The sequence shown here is derived from an EMBL/GenBank/DDBJ whole genome shotgun (WGS) entry which is preliminary data.</text>
</comment>
<feature type="signal peptide" evidence="1">
    <location>
        <begin position="1"/>
        <end position="20"/>
    </location>
</feature>
<organism evidence="2 3">
    <name type="scientific">Hallella colorans</name>
    <dbReference type="NCBI Taxonomy" id="1703337"/>
    <lineage>
        <taxon>Bacteria</taxon>
        <taxon>Pseudomonadati</taxon>
        <taxon>Bacteroidota</taxon>
        <taxon>Bacteroidia</taxon>
        <taxon>Bacteroidales</taxon>
        <taxon>Prevotellaceae</taxon>
        <taxon>Hallella</taxon>
    </lineage>
</organism>
<gene>
    <name evidence="2" type="ORF">C7379_11348</name>
</gene>
<dbReference type="EMBL" id="QENY01000013">
    <property type="protein sequence ID" value="PVX53386.1"/>
    <property type="molecule type" value="Genomic_DNA"/>
</dbReference>
<evidence type="ECO:0000313" key="2">
    <source>
        <dbReference type="EMBL" id="PVX53386.1"/>
    </source>
</evidence>
<name>A0A2U0U6Y8_9BACT</name>
<dbReference type="Proteomes" id="UP000245870">
    <property type="component" value="Unassembled WGS sequence"/>
</dbReference>